<dbReference type="InterPro" id="IPR008983">
    <property type="entry name" value="Tumour_necrosis_fac-like_dom"/>
</dbReference>
<dbReference type="Pfam" id="PF00229">
    <property type="entry name" value="TNF"/>
    <property type="match status" value="1"/>
</dbReference>
<feature type="transmembrane region" description="Helical" evidence="5">
    <location>
        <begin position="39"/>
        <end position="60"/>
    </location>
</feature>
<dbReference type="PROSITE" id="PS50049">
    <property type="entry name" value="THD_2"/>
    <property type="match status" value="1"/>
</dbReference>
<comment type="subcellular location">
    <subcellularLocation>
        <location evidence="1">Membrane</location>
    </subcellularLocation>
</comment>
<organism evidence="7 8">
    <name type="scientific">Electrophorus voltai</name>
    <dbReference type="NCBI Taxonomy" id="2609070"/>
    <lineage>
        <taxon>Eukaryota</taxon>
        <taxon>Metazoa</taxon>
        <taxon>Chordata</taxon>
        <taxon>Craniata</taxon>
        <taxon>Vertebrata</taxon>
        <taxon>Euteleostomi</taxon>
        <taxon>Actinopterygii</taxon>
        <taxon>Neopterygii</taxon>
        <taxon>Teleostei</taxon>
        <taxon>Ostariophysi</taxon>
        <taxon>Gymnotiformes</taxon>
        <taxon>Gymnotoidei</taxon>
        <taxon>Gymnotidae</taxon>
        <taxon>Electrophorus</taxon>
    </lineage>
</organism>
<gene>
    <name evidence="7" type="ORF">P4O66_017476</name>
</gene>
<keyword evidence="5" id="KW-1133">Transmembrane helix</keyword>
<dbReference type="Proteomes" id="UP001239994">
    <property type="component" value="Unassembled WGS sequence"/>
</dbReference>
<keyword evidence="5" id="KW-0812">Transmembrane</keyword>
<evidence type="ECO:0000313" key="8">
    <source>
        <dbReference type="Proteomes" id="UP001239994"/>
    </source>
</evidence>
<evidence type="ECO:0000256" key="4">
    <source>
        <dbReference type="ARBA" id="ARBA00023136"/>
    </source>
</evidence>
<dbReference type="GO" id="GO:0005164">
    <property type="term" value="F:tumor necrosis factor receptor binding"/>
    <property type="evidence" value="ECO:0007669"/>
    <property type="project" value="InterPro"/>
</dbReference>
<dbReference type="GO" id="GO:0016020">
    <property type="term" value="C:membrane"/>
    <property type="evidence" value="ECO:0007669"/>
    <property type="project" value="UniProtKB-SubCell"/>
</dbReference>
<keyword evidence="4 5" id="KW-0472">Membrane</keyword>
<evidence type="ECO:0000256" key="5">
    <source>
        <dbReference type="SAM" id="Phobius"/>
    </source>
</evidence>
<dbReference type="AlphaFoldDB" id="A0AAD9DNQ6"/>
<comment type="caution">
    <text evidence="7">The sequence shown here is derived from an EMBL/GenBank/DDBJ whole genome shotgun (WGS) entry which is preliminary data.</text>
</comment>
<dbReference type="InterPro" id="IPR006052">
    <property type="entry name" value="TNF_dom"/>
</dbReference>
<comment type="similarity">
    <text evidence="2">Belongs to the tumor necrosis factor family.</text>
</comment>
<name>A0AAD9DNQ6_9TELE</name>
<dbReference type="SUPFAM" id="SSF49842">
    <property type="entry name" value="TNF-like"/>
    <property type="match status" value="1"/>
</dbReference>
<sequence length="249" mass="27258">MAGTELAHAGARVAVSETRVLMKGDAALRSHRALRRELCFTRLGAGAFTLLCTAVSLLFFSQHLAACKVRSRAPESAPCSCPKCSETSQFRALADGGSKEPYQAFLKIACKHPPSAHDTLLMWEQNKLFGFSLSSDSATLIVPSAGMYRIALQVTYRGTDQVSSSKQMILEHHLAVLSDSYQQDRTMLSAFETVYSENTNWRKSLYSEGIFNFQKGDGLKVKTSNLRLVDCDGNVGTKTFLTAYPLAVA</sequence>
<accession>A0AAD9DNQ6</accession>
<evidence type="ECO:0000256" key="1">
    <source>
        <dbReference type="ARBA" id="ARBA00004370"/>
    </source>
</evidence>
<dbReference type="EMBL" id="JAROKS010000024">
    <property type="protein sequence ID" value="KAK1787099.1"/>
    <property type="molecule type" value="Genomic_DNA"/>
</dbReference>
<evidence type="ECO:0000256" key="3">
    <source>
        <dbReference type="ARBA" id="ARBA00022514"/>
    </source>
</evidence>
<keyword evidence="3" id="KW-0202">Cytokine</keyword>
<dbReference type="PANTHER" id="PTHR11471">
    <property type="entry name" value="TUMOR NECROSIS FACTOR FAMILY MEMBER"/>
    <property type="match status" value="1"/>
</dbReference>
<dbReference type="SMART" id="SM00207">
    <property type="entry name" value="TNF"/>
    <property type="match status" value="1"/>
</dbReference>
<dbReference type="PANTHER" id="PTHR11471:SF24">
    <property type="entry name" value="TUMOR NECROSIS FACTOR LIGAND SUPERFAMILY MEMBER 15"/>
    <property type="match status" value="1"/>
</dbReference>
<evidence type="ECO:0000313" key="7">
    <source>
        <dbReference type="EMBL" id="KAK1787099.1"/>
    </source>
</evidence>
<dbReference type="GO" id="GO:0006955">
    <property type="term" value="P:immune response"/>
    <property type="evidence" value="ECO:0007669"/>
    <property type="project" value="InterPro"/>
</dbReference>
<evidence type="ECO:0000256" key="2">
    <source>
        <dbReference type="ARBA" id="ARBA00008670"/>
    </source>
</evidence>
<reference evidence="7" key="1">
    <citation type="submission" date="2023-03" db="EMBL/GenBank/DDBJ databases">
        <title>Electrophorus voltai genome.</title>
        <authorList>
            <person name="Bian C."/>
        </authorList>
    </citation>
    <scope>NUCLEOTIDE SEQUENCE</scope>
    <source>
        <strain evidence="7">CB-2022</strain>
        <tissue evidence="7">Muscle</tissue>
    </source>
</reference>
<proteinExistence type="inferred from homology"/>
<evidence type="ECO:0000259" key="6">
    <source>
        <dbReference type="PROSITE" id="PS50049"/>
    </source>
</evidence>
<keyword evidence="8" id="KW-1185">Reference proteome</keyword>
<dbReference type="Gene3D" id="2.60.120.40">
    <property type="match status" value="1"/>
</dbReference>
<feature type="domain" description="THD" evidence="6">
    <location>
        <begin position="109"/>
        <end position="246"/>
    </location>
</feature>
<dbReference type="GO" id="GO:0005125">
    <property type="term" value="F:cytokine activity"/>
    <property type="evidence" value="ECO:0007669"/>
    <property type="project" value="UniProtKB-KW"/>
</dbReference>
<dbReference type="GO" id="GO:0005615">
    <property type="term" value="C:extracellular space"/>
    <property type="evidence" value="ECO:0007669"/>
    <property type="project" value="UniProtKB-KW"/>
</dbReference>
<protein>
    <recommendedName>
        <fullName evidence="6">THD domain-containing protein</fullName>
    </recommendedName>
</protein>